<sequence length="354" mass="37053">MIRTARRPSRVLAGLALVAALLHAPLASAGAAFAASAETGTDVTWGVRTAENAQGAGRQNFAYTVASGSRFDDALVISNHDDAPLDLDIYGADGFTTQSGQLDVLPRAEESVFLGTWISVAQDRVTIPAGESVEVPFSVEVPGNATPGDYAGGIVSSLPQPEQADGIAVDRRLGIRLQLRVEGDLLPGMVVENLTVDYAPTFNPLGPGSATVQYTVRNSGNTRLTGMQSVALSGPFGLLRTDIDGVEPVPDLLPGESWSVTAHTDALVPLFWTNVDVTVAPAGPAGFEGAADPGMFVTSTGAITVPWAQLVLLVVIAGLVVLLILGVRRSRRRRREAEAARVEAAVEAALRERV</sequence>
<dbReference type="Proteomes" id="UP000321034">
    <property type="component" value="Unassembled WGS sequence"/>
</dbReference>
<name>A0A5C8I1L7_9MICO</name>
<evidence type="ECO:0000256" key="1">
    <source>
        <dbReference type="SAM" id="Phobius"/>
    </source>
</evidence>
<keyword evidence="1" id="KW-0812">Transmembrane</keyword>
<keyword evidence="1" id="KW-1133">Transmembrane helix</keyword>
<keyword evidence="1" id="KW-0472">Membrane</keyword>
<dbReference type="AlphaFoldDB" id="A0A5C8I1L7"/>
<dbReference type="EMBL" id="VRSV01000001">
    <property type="protein sequence ID" value="TXK12676.1"/>
    <property type="molecule type" value="Genomic_DNA"/>
</dbReference>
<feature type="signal peptide" evidence="2">
    <location>
        <begin position="1"/>
        <end position="34"/>
    </location>
</feature>
<evidence type="ECO:0000313" key="4">
    <source>
        <dbReference type="Proteomes" id="UP000321034"/>
    </source>
</evidence>
<keyword evidence="4" id="KW-1185">Reference proteome</keyword>
<evidence type="ECO:0000313" key="3">
    <source>
        <dbReference type="EMBL" id="TXK12676.1"/>
    </source>
</evidence>
<proteinExistence type="predicted"/>
<gene>
    <name evidence="3" type="ORF">FVP77_04240</name>
</gene>
<feature type="chain" id="PRO_5023060087" evidence="2">
    <location>
        <begin position="35"/>
        <end position="354"/>
    </location>
</feature>
<dbReference type="OrthoDB" id="4336304at2"/>
<accession>A0A5C8I1L7</accession>
<reference evidence="3 4" key="1">
    <citation type="submission" date="2019-08" db="EMBL/GenBank/DDBJ databases">
        <authorList>
            <person name="Dong K."/>
        </authorList>
    </citation>
    <scope>NUCLEOTIDE SEQUENCE [LARGE SCALE GENOMIC DNA]</scope>
    <source>
        <strain evidence="3 4">JCM14558</strain>
    </source>
</reference>
<protein>
    <submittedName>
        <fullName evidence="3">DUF916 domain-containing protein</fullName>
    </submittedName>
</protein>
<dbReference type="RefSeq" id="WP_147893388.1">
    <property type="nucleotide sequence ID" value="NZ_BAAANR010000001.1"/>
</dbReference>
<keyword evidence="2" id="KW-0732">Signal</keyword>
<feature type="transmembrane region" description="Helical" evidence="1">
    <location>
        <begin position="307"/>
        <end position="327"/>
    </location>
</feature>
<organism evidence="3 4">
    <name type="scientific">Microbacterium hatanonis</name>
    <dbReference type="NCBI Taxonomy" id="404366"/>
    <lineage>
        <taxon>Bacteria</taxon>
        <taxon>Bacillati</taxon>
        <taxon>Actinomycetota</taxon>
        <taxon>Actinomycetes</taxon>
        <taxon>Micrococcales</taxon>
        <taxon>Microbacteriaceae</taxon>
        <taxon>Microbacterium</taxon>
    </lineage>
</organism>
<evidence type="ECO:0000256" key="2">
    <source>
        <dbReference type="SAM" id="SignalP"/>
    </source>
</evidence>
<comment type="caution">
    <text evidence="3">The sequence shown here is derived from an EMBL/GenBank/DDBJ whole genome shotgun (WGS) entry which is preliminary data.</text>
</comment>